<proteinExistence type="predicted"/>
<keyword evidence="2" id="KW-0378">Hydrolase</keyword>
<dbReference type="Proteomes" id="UP000004348">
    <property type="component" value="Chromosome"/>
</dbReference>
<dbReference type="HOGENOM" id="CLU_036524_3_0_2"/>
<dbReference type="STRING" id="886738.Nlim_0046"/>
<dbReference type="Pfam" id="PF01966">
    <property type="entry name" value="HD"/>
    <property type="match status" value="1"/>
</dbReference>
<dbReference type="EMBL" id="AEGP01000014">
    <property type="protein sequence ID" value="EGG42996.1"/>
    <property type="molecule type" value="Genomic_DNA"/>
</dbReference>
<gene>
    <name evidence="2" type="ORF">Nlim_0046</name>
</gene>
<dbReference type="SMART" id="SM00471">
    <property type="entry name" value="HDc"/>
    <property type="match status" value="1"/>
</dbReference>
<dbReference type="AlphaFoldDB" id="F3KHV5"/>
<dbReference type="PROSITE" id="PS51831">
    <property type="entry name" value="HD"/>
    <property type="match status" value="1"/>
</dbReference>
<evidence type="ECO:0000313" key="2">
    <source>
        <dbReference type="EMBL" id="EGG42996.1"/>
    </source>
</evidence>
<sequence>MNAVESLKNEVCTLMSNDTAHDFEHVMRVFKNAQRICKKEKVNEKLVLSAVLLHDIVSYPKSDKRSKLSSVKSAEKSIKILKKFDYTKQEIQIISDAIRDHSFSQNKTPKTIEGKILQDADRLDALGAIGIARVFAVGGSEKRPFYNISDPFCNHRTPNDKIWTLDHFYRKLLKLESLMNTKSGKIEAKKRTKILKYFLNQLKNEINYL</sequence>
<dbReference type="Gene3D" id="1.10.3210.50">
    <property type="match status" value="1"/>
</dbReference>
<dbReference type="GO" id="GO:0016787">
    <property type="term" value="F:hydrolase activity"/>
    <property type="evidence" value="ECO:0007669"/>
    <property type="project" value="UniProtKB-KW"/>
</dbReference>
<reference evidence="2" key="1">
    <citation type="journal article" date="2011" name="PLoS ONE">
        <title>Genome of a low-salinity ammonia-oxidizing archaeon determined by single-cell and metagenomic analysis.</title>
        <authorList>
            <person name="Blainey P.C."/>
            <person name="Mosier A.C."/>
            <person name="Potanina A."/>
            <person name="Francis C.A."/>
            <person name="Quake S.R."/>
        </authorList>
    </citation>
    <scope>NUCLEOTIDE SEQUENCE [LARGE SCALE GENOMIC DNA]</scope>
    <source>
        <strain evidence="2">SFB1</strain>
    </source>
</reference>
<name>F3KHV5_9ARCH</name>
<dbReference type="InterPro" id="IPR006674">
    <property type="entry name" value="HD_domain"/>
</dbReference>
<dbReference type="PANTHER" id="PTHR33594">
    <property type="entry name" value="SUPERFAMILY HYDROLASE, PUTATIVE (AFU_ORTHOLOGUE AFUA_1G03035)-RELATED"/>
    <property type="match status" value="1"/>
</dbReference>
<dbReference type="CDD" id="cd00077">
    <property type="entry name" value="HDc"/>
    <property type="match status" value="1"/>
</dbReference>
<protein>
    <submittedName>
        <fullName evidence="2">Metal dependent phosphohydrolase</fullName>
    </submittedName>
</protein>
<dbReference type="SUPFAM" id="SSF109604">
    <property type="entry name" value="HD-domain/PDEase-like"/>
    <property type="match status" value="1"/>
</dbReference>
<evidence type="ECO:0000259" key="1">
    <source>
        <dbReference type="PROSITE" id="PS51831"/>
    </source>
</evidence>
<comment type="caution">
    <text evidence="2">The sequence shown here is derived from an EMBL/GenBank/DDBJ whole genome shotgun (WGS) entry which is preliminary data.</text>
</comment>
<dbReference type="InterPro" id="IPR003607">
    <property type="entry name" value="HD/PDEase_dom"/>
</dbReference>
<feature type="domain" description="HD" evidence="1">
    <location>
        <begin position="22"/>
        <end position="126"/>
    </location>
</feature>
<dbReference type="PANTHER" id="PTHR33594:SF1">
    <property type="entry name" value="HD_PDEASE DOMAIN-CONTAINING PROTEIN"/>
    <property type="match status" value="1"/>
</dbReference>
<dbReference type="PATRIC" id="fig|886738.10.peg.51"/>
<accession>F3KHV5</accession>
<organism evidence="2">
    <name type="scientific">Candidatus Nitrosarchaeum limnium SFB1</name>
    <dbReference type="NCBI Taxonomy" id="886738"/>
    <lineage>
        <taxon>Archaea</taxon>
        <taxon>Nitrososphaerota</taxon>
        <taxon>Nitrososphaeria</taxon>
        <taxon>Nitrosopumilales</taxon>
        <taxon>Nitrosopumilaceae</taxon>
        <taxon>Nitrosarchaeum</taxon>
    </lineage>
</organism>